<accession>A0AAW3FD76</accession>
<proteinExistence type="predicted"/>
<dbReference type="PANTHER" id="PTHR45661">
    <property type="entry name" value="SURFACE ANTIGEN"/>
    <property type="match status" value="1"/>
</dbReference>
<dbReference type="InterPro" id="IPR053139">
    <property type="entry name" value="Surface_bspA-like"/>
</dbReference>
<dbReference type="InterPro" id="IPR026906">
    <property type="entry name" value="LRR_5"/>
</dbReference>
<dbReference type="Proteomes" id="UP000029533">
    <property type="component" value="Unassembled WGS sequence"/>
</dbReference>
<keyword evidence="1" id="KW-0732">Signal</keyword>
<evidence type="ECO:0000256" key="1">
    <source>
        <dbReference type="SAM" id="SignalP"/>
    </source>
</evidence>
<evidence type="ECO:0008006" key="4">
    <source>
        <dbReference type="Google" id="ProtNLM"/>
    </source>
</evidence>
<dbReference type="PANTHER" id="PTHR45661:SF3">
    <property type="entry name" value="IG-LIKE DOMAIN-CONTAINING PROTEIN"/>
    <property type="match status" value="1"/>
</dbReference>
<dbReference type="SUPFAM" id="SSF52058">
    <property type="entry name" value="L domain-like"/>
    <property type="match status" value="1"/>
</dbReference>
<evidence type="ECO:0000313" key="2">
    <source>
        <dbReference type="EMBL" id="KGF24482.1"/>
    </source>
</evidence>
<dbReference type="RefSeq" id="WP_036871410.1">
    <property type="nucleotide sequence ID" value="NZ_JRNJ01000106.1"/>
</dbReference>
<dbReference type="Gene3D" id="3.80.10.10">
    <property type="entry name" value="Ribonuclease Inhibitor"/>
    <property type="match status" value="2"/>
</dbReference>
<evidence type="ECO:0000313" key="3">
    <source>
        <dbReference type="Proteomes" id="UP000029533"/>
    </source>
</evidence>
<comment type="caution">
    <text evidence="2">The sequence shown here is derived from an EMBL/GenBank/DDBJ whole genome shotgun (WGS) entry which is preliminary data.</text>
</comment>
<dbReference type="Pfam" id="PF13306">
    <property type="entry name" value="LRR_5"/>
    <property type="match status" value="3"/>
</dbReference>
<protein>
    <recommendedName>
        <fullName evidence="4">Cell surface protein</fullName>
    </recommendedName>
</protein>
<dbReference type="InterPro" id="IPR032675">
    <property type="entry name" value="LRR_dom_sf"/>
</dbReference>
<reference evidence="2 3" key="1">
    <citation type="submission" date="2014-07" db="EMBL/GenBank/DDBJ databases">
        <authorList>
            <person name="McCorrison J."/>
            <person name="Sanka R."/>
            <person name="Torralba M."/>
            <person name="Gillis M."/>
            <person name="Haft D.H."/>
            <person name="Methe B."/>
            <person name="Sutton G."/>
            <person name="Nelson K.E."/>
        </authorList>
    </citation>
    <scope>NUCLEOTIDE SEQUENCE [LARGE SCALE GENOMIC DNA]</scope>
    <source>
        <strain evidence="2 3">DNF00424</strain>
    </source>
</reference>
<feature type="signal peptide" evidence="1">
    <location>
        <begin position="1"/>
        <end position="20"/>
    </location>
</feature>
<dbReference type="EMBL" id="JRNJ01000106">
    <property type="protein sequence ID" value="KGF24482.1"/>
    <property type="molecule type" value="Genomic_DNA"/>
</dbReference>
<name>A0AAW3FD76_9BACT</name>
<sequence>MKKILLTMFLILCNVLAVSAQNGGAIKGDAYFNQRVVGLKKAGTLEQEVTSRFSDVNVQGIKVIGPMNEKDLRYLAKLAKGGTLNDLHSANLTDAVVENIPEGCFKDLTYFMYIYFPSSLKSISDNAFKNCNLLAVVLNDGLETIGNSAFYGVHSKSLTIPASVKHIGDAAFAGNKDYKTVTVDGANTNFKMVQNMLCDVKEQKVLQCFDMAEGAIDIPQGMKSIGDEAFSPLHNVTTVRIPSSVTRVGNEAFSAAYGLKNIEVAAENSSFITVDGVLFNKDQTDLITYPASKDGQSYTVPTTVKHILDGAFAQAGGQNAHKGMKGAEKRKNDLTKVTVPEGVESIGKDAFLFSGLSEISLPKMLKSIGSNCFYYTDLTQIVIPEGVTRLEDATFGACAVLEKVTLPSTLNYIGRDIFAVYNPALTDILLYAEVPPACDDEAFHTFDNSVTLHVVGSAVKKYKQNSAWGNGPFDSIVGDLTPTGVAHVGQSADNVTVVGIYDIHGMKLQHKVKGLNILKMSDGSVRKVMINTLN</sequence>
<dbReference type="AlphaFoldDB" id="A0AAW3FD76"/>
<gene>
    <name evidence="2" type="ORF">HMPREF2132_12310</name>
</gene>
<feature type="chain" id="PRO_5043542692" description="Cell surface protein" evidence="1">
    <location>
        <begin position="21"/>
        <end position="534"/>
    </location>
</feature>
<organism evidence="2 3">
    <name type="scientific">Prevotella histicola JCM 15637 = DNF00424</name>
    <dbReference type="NCBI Taxonomy" id="1236504"/>
    <lineage>
        <taxon>Bacteria</taxon>
        <taxon>Pseudomonadati</taxon>
        <taxon>Bacteroidota</taxon>
        <taxon>Bacteroidia</taxon>
        <taxon>Bacteroidales</taxon>
        <taxon>Prevotellaceae</taxon>
        <taxon>Prevotella</taxon>
    </lineage>
</organism>